<dbReference type="AlphaFoldDB" id="A0A6J8EDL4"/>
<evidence type="ECO:0000313" key="4">
    <source>
        <dbReference type="EMBL" id="CAC5418388.1"/>
    </source>
</evidence>
<dbReference type="InterPro" id="IPR027806">
    <property type="entry name" value="HARBI1_dom"/>
</dbReference>
<reference evidence="4 5" key="1">
    <citation type="submission" date="2020-06" db="EMBL/GenBank/DDBJ databases">
        <authorList>
            <person name="Li R."/>
            <person name="Bekaert M."/>
        </authorList>
    </citation>
    <scope>NUCLEOTIDE SEQUENCE [LARGE SCALE GENOMIC DNA]</scope>
    <source>
        <strain evidence="5">wild</strain>
    </source>
</reference>
<name>A0A6J8EDL4_MYTCO</name>
<dbReference type="GO" id="GO:0046872">
    <property type="term" value="F:metal ion binding"/>
    <property type="evidence" value="ECO:0007669"/>
    <property type="project" value="UniProtKB-KW"/>
</dbReference>
<organism evidence="4 5">
    <name type="scientific">Mytilus coruscus</name>
    <name type="common">Sea mussel</name>
    <dbReference type="NCBI Taxonomy" id="42192"/>
    <lineage>
        <taxon>Eukaryota</taxon>
        <taxon>Metazoa</taxon>
        <taxon>Spiralia</taxon>
        <taxon>Lophotrochozoa</taxon>
        <taxon>Mollusca</taxon>
        <taxon>Bivalvia</taxon>
        <taxon>Autobranchia</taxon>
        <taxon>Pteriomorphia</taxon>
        <taxon>Mytilida</taxon>
        <taxon>Mytiloidea</taxon>
        <taxon>Mytilidae</taxon>
        <taxon>Mytilinae</taxon>
        <taxon>Mytilus</taxon>
    </lineage>
</organism>
<evidence type="ECO:0000256" key="2">
    <source>
        <dbReference type="ARBA" id="ARBA00022723"/>
    </source>
</evidence>
<dbReference type="Pfam" id="PF13359">
    <property type="entry name" value="DDE_Tnp_4"/>
    <property type="match status" value="1"/>
</dbReference>
<dbReference type="PANTHER" id="PTHR23080">
    <property type="entry name" value="THAP DOMAIN PROTEIN"/>
    <property type="match status" value="1"/>
</dbReference>
<protein>
    <recommendedName>
        <fullName evidence="3">DDE Tnp4 domain-containing protein</fullName>
    </recommendedName>
</protein>
<accession>A0A6J8EDL4</accession>
<dbReference type="EMBL" id="CACVKT020008919">
    <property type="protein sequence ID" value="CAC5418388.1"/>
    <property type="molecule type" value="Genomic_DNA"/>
</dbReference>
<evidence type="ECO:0000313" key="5">
    <source>
        <dbReference type="Proteomes" id="UP000507470"/>
    </source>
</evidence>
<proteinExistence type="predicted"/>
<keyword evidence="2" id="KW-0479">Metal-binding</keyword>
<feature type="domain" description="DDE Tnp4" evidence="3">
    <location>
        <begin position="3"/>
        <end position="141"/>
    </location>
</feature>
<sequence>MLAQSQTWSNYKHHNTYKVLVGVSPTGNVTFVFEFWSGRVFDKEITKHSGLLDLLQPGDNVMADRGFEITDILPEGVALNIPPFNGTNKQLSAQAVEDTISIASVRIHVERAIGRIKNYHTLDGVLPLSLSHVASQIFRVVSFSTGILPPLVPPKSDTDIDDEHKDEN</sequence>
<keyword evidence="5" id="KW-1185">Reference proteome</keyword>
<dbReference type="PANTHER" id="PTHR23080:SF142">
    <property type="entry name" value="SI:CH211-69L10.4"/>
    <property type="match status" value="1"/>
</dbReference>
<gene>
    <name evidence="4" type="ORF">MCOR_50828</name>
</gene>
<evidence type="ECO:0000256" key="1">
    <source>
        <dbReference type="ARBA" id="ARBA00001968"/>
    </source>
</evidence>
<dbReference type="OrthoDB" id="6122338at2759"/>
<evidence type="ECO:0000259" key="3">
    <source>
        <dbReference type="Pfam" id="PF13359"/>
    </source>
</evidence>
<comment type="cofactor">
    <cofactor evidence="1">
        <name>a divalent metal cation</name>
        <dbReference type="ChEBI" id="CHEBI:60240"/>
    </cofactor>
</comment>
<dbReference type="Proteomes" id="UP000507470">
    <property type="component" value="Unassembled WGS sequence"/>
</dbReference>